<evidence type="ECO:0000313" key="1">
    <source>
        <dbReference type="EMBL" id="KAA6448308.1"/>
    </source>
</evidence>
<organism evidence="1 2">
    <name type="scientific">Bacillus cereus</name>
    <dbReference type="NCBI Taxonomy" id="1396"/>
    <lineage>
        <taxon>Bacteria</taxon>
        <taxon>Bacillati</taxon>
        <taxon>Bacillota</taxon>
        <taxon>Bacilli</taxon>
        <taxon>Bacillales</taxon>
        <taxon>Bacillaceae</taxon>
        <taxon>Bacillus</taxon>
        <taxon>Bacillus cereus group</taxon>
    </lineage>
</organism>
<proteinExistence type="predicted"/>
<gene>
    <name evidence="1" type="ORF">DX932_31325</name>
</gene>
<dbReference type="Proteomes" id="UP000323321">
    <property type="component" value="Unassembled WGS sequence"/>
</dbReference>
<dbReference type="EMBL" id="QSMZ01000057">
    <property type="protein sequence ID" value="KAA6448308.1"/>
    <property type="molecule type" value="Genomic_DNA"/>
</dbReference>
<dbReference type="RefSeq" id="WP_150159540.1">
    <property type="nucleotide sequence ID" value="NZ_QSMZ01000057.1"/>
</dbReference>
<dbReference type="AlphaFoldDB" id="A0A9W7PYZ3"/>
<reference evidence="1 2" key="1">
    <citation type="submission" date="2018-08" db="EMBL/GenBank/DDBJ databases">
        <title>Bacillus phenotypic plasticity.</title>
        <authorList>
            <person name="Hurtado E."/>
        </authorList>
    </citation>
    <scope>NUCLEOTIDE SEQUENCE [LARGE SCALE GENOMIC DNA]</scope>
    <source>
        <strain evidence="1 2">111b</strain>
    </source>
</reference>
<name>A0A9W7PYZ3_BACCE</name>
<sequence length="334" mass="39212">MDNVLPIGTKRGCLTIIGGFEVYLEEVAKKKIADLEQKKQRFINGEKISGNNFDSVDVYDKTIQNWKSYKKYQCQCRCGKIRYLDAATILRIKRWLDCGEKCELKQDREKKRIAKRIASYPREKDESYDIDYSNTTHESLEVLECIDENYEGKILVQDKRKNGAGTVKVFKLYKCRCYLCGKEHKFKSSDFEIKIRKYGPRAKDGYYCDAYCDCHNISSFQWRTIKILRENNVAYRVEVEFQDLYGVGQKNLLRYDFAVLDLDNSIKCLIECQGEQHYKPVDEFGGVSKYESQVENDKLKRVYAESQNIPLFEIKYTCNTYEKEIKFLKNAGII</sequence>
<evidence type="ECO:0008006" key="3">
    <source>
        <dbReference type="Google" id="ProtNLM"/>
    </source>
</evidence>
<accession>A0A9W7PYZ3</accession>
<comment type="caution">
    <text evidence="1">The sequence shown here is derived from an EMBL/GenBank/DDBJ whole genome shotgun (WGS) entry which is preliminary data.</text>
</comment>
<evidence type="ECO:0000313" key="2">
    <source>
        <dbReference type="Proteomes" id="UP000323321"/>
    </source>
</evidence>
<protein>
    <recommendedName>
        <fullName evidence="3">DUF2726 domain-containing protein</fullName>
    </recommendedName>
</protein>
<dbReference type="Gene3D" id="3.40.960.10">
    <property type="entry name" value="VSR Endonuclease"/>
    <property type="match status" value="1"/>
</dbReference>